<comment type="caution">
    <text evidence="4">Lacks conserved residue(s) required for the propagation of feature annotation.</text>
</comment>
<dbReference type="Proteomes" id="UP001161405">
    <property type="component" value="Unassembled WGS sequence"/>
</dbReference>
<name>A0ABQ5URS2_9HYPH</name>
<sequence>MPRYKLTVEYDGTPYTGWQSQKDGRAVQNKIEAAIEKFAGERPVIQAAGRTDSGVHALGQVIHFDLERDYDPFKVGEAINFHLKPHPISILTWEKVADDFEARFSAKARHYEYQILNRRSRPALDHNRVWHVMVPLDDKAMHDAAQLALGQHDFSTFRASLCQAKSPIKTLDRMDVTRDGETIFVNVSARSFLHSQVRSFVGSLKMVGEGKWSLADFKAALDAADRKACGPVAPACGLYLTQVDY</sequence>
<protein>
    <recommendedName>
        <fullName evidence="4">tRNA pseudouridine synthase A</fullName>
        <ecNumber evidence="4">5.4.99.12</ecNumber>
    </recommendedName>
    <alternativeName>
        <fullName evidence="4">tRNA pseudouridine(38-40) synthase</fullName>
    </alternativeName>
    <alternativeName>
        <fullName evidence="4">tRNA pseudouridylate synthase I</fullName>
    </alternativeName>
    <alternativeName>
        <fullName evidence="4">tRNA-uridine isomerase I</fullName>
    </alternativeName>
</protein>
<comment type="caution">
    <text evidence="7">The sequence shown here is derived from an EMBL/GenBank/DDBJ whole genome shotgun (WGS) entry which is preliminary data.</text>
</comment>
<dbReference type="PIRSF" id="PIRSF001430">
    <property type="entry name" value="tRNA_psdUrid_synth"/>
    <property type="match status" value="1"/>
</dbReference>
<gene>
    <name evidence="4 7" type="primary">truA</name>
    <name evidence="7" type="ORF">GCM10007879_17190</name>
</gene>
<organism evidence="7 8">
    <name type="scientific">Maritalea porphyrae</name>
    <dbReference type="NCBI Taxonomy" id="880732"/>
    <lineage>
        <taxon>Bacteria</taxon>
        <taxon>Pseudomonadati</taxon>
        <taxon>Pseudomonadota</taxon>
        <taxon>Alphaproteobacteria</taxon>
        <taxon>Hyphomicrobiales</taxon>
        <taxon>Devosiaceae</taxon>
        <taxon>Maritalea</taxon>
    </lineage>
</organism>
<dbReference type="InterPro" id="IPR020103">
    <property type="entry name" value="PsdUridine_synth_cat_dom_sf"/>
</dbReference>
<evidence type="ECO:0000259" key="6">
    <source>
        <dbReference type="Pfam" id="PF01416"/>
    </source>
</evidence>
<dbReference type="SUPFAM" id="SSF55120">
    <property type="entry name" value="Pseudouridine synthase"/>
    <property type="match status" value="1"/>
</dbReference>
<reference evidence="7" key="2">
    <citation type="submission" date="2023-01" db="EMBL/GenBank/DDBJ databases">
        <title>Draft genome sequence of Maritalea porphyrae strain NBRC 107169.</title>
        <authorList>
            <person name="Sun Q."/>
            <person name="Mori K."/>
        </authorList>
    </citation>
    <scope>NUCLEOTIDE SEQUENCE</scope>
    <source>
        <strain evidence="7">NBRC 107169</strain>
    </source>
</reference>
<dbReference type="Gene3D" id="3.30.70.580">
    <property type="entry name" value="Pseudouridine synthase I, catalytic domain, N-terminal subdomain"/>
    <property type="match status" value="1"/>
</dbReference>
<comment type="similarity">
    <text evidence="1 4 5">Belongs to the tRNA pseudouridine synthase TruA family.</text>
</comment>
<dbReference type="HAMAP" id="MF_00171">
    <property type="entry name" value="TruA"/>
    <property type="match status" value="1"/>
</dbReference>
<evidence type="ECO:0000256" key="2">
    <source>
        <dbReference type="ARBA" id="ARBA00022694"/>
    </source>
</evidence>
<keyword evidence="2 4" id="KW-0819">tRNA processing</keyword>
<keyword evidence="8" id="KW-1185">Reference proteome</keyword>
<keyword evidence="3 4" id="KW-0413">Isomerase</keyword>
<feature type="binding site" evidence="4">
    <location>
        <position position="111"/>
    </location>
    <ligand>
        <name>substrate</name>
    </ligand>
</feature>
<proteinExistence type="inferred from homology"/>
<accession>A0ABQ5URS2</accession>
<dbReference type="PANTHER" id="PTHR11142">
    <property type="entry name" value="PSEUDOURIDYLATE SYNTHASE"/>
    <property type="match status" value="1"/>
</dbReference>
<dbReference type="Gene3D" id="3.30.70.660">
    <property type="entry name" value="Pseudouridine synthase I, catalytic domain, C-terminal subdomain"/>
    <property type="match status" value="1"/>
</dbReference>
<feature type="active site" description="Nucleophile" evidence="4">
    <location>
        <position position="52"/>
    </location>
</feature>
<dbReference type="CDD" id="cd02570">
    <property type="entry name" value="PseudoU_synth_EcTruA"/>
    <property type="match status" value="1"/>
</dbReference>
<dbReference type="InterPro" id="IPR020094">
    <property type="entry name" value="TruA/RsuA/RluB/E/F_N"/>
</dbReference>
<comment type="subunit">
    <text evidence="4">Homodimer.</text>
</comment>
<evidence type="ECO:0000313" key="8">
    <source>
        <dbReference type="Proteomes" id="UP001161405"/>
    </source>
</evidence>
<dbReference type="RefSeq" id="WP_284363644.1">
    <property type="nucleotide sequence ID" value="NZ_BSNI01000002.1"/>
</dbReference>
<evidence type="ECO:0000313" key="7">
    <source>
        <dbReference type="EMBL" id="GLQ17470.1"/>
    </source>
</evidence>
<feature type="domain" description="Pseudouridine synthase I TruA alpha/beta" evidence="6">
    <location>
        <begin position="8"/>
        <end position="104"/>
    </location>
</feature>
<comment type="function">
    <text evidence="4">Formation of pseudouridine at positions 38, 39 and 40 in the anticodon stem and loop of transfer RNAs.</text>
</comment>
<dbReference type="EC" id="5.4.99.12" evidence="4"/>
<feature type="domain" description="Pseudouridine synthase I TruA alpha/beta" evidence="6">
    <location>
        <begin position="144"/>
        <end position="245"/>
    </location>
</feature>
<dbReference type="EMBL" id="BSNI01000002">
    <property type="protein sequence ID" value="GLQ17470.1"/>
    <property type="molecule type" value="Genomic_DNA"/>
</dbReference>
<evidence type="ECO:0000256" key="3">
    <source>
        <dbReference type="ARBA" id="ARBA00023235"/>
    </source>
</evidence>
<evidence type="ECO:0000256" key="4">
    <source>
        <dbReference type="HAMAP-Rule" id="MF_00171"/>
    </source>
</evidence>
<dbReference type="PANTHER" id="PTHR11142:SF0">
    <property type="entry name" value="TRNA PSEUDOURIDINE SYNTHASE-LIKE 1"/>
    <property type="match status" value="1"/>
</dbReference>
<evidence type="ECO:0000256" key="5">
    <source>
        <dbReference type="RuleBase" id="RU003792"/>
    </source>
</evidence>
<dbReference type="Pfam" id="PF01416">
    <property type="entry name" value="PseudoU_synth_1"/>
    <property type="match status" value="2"/>
</dbReference>
<reference evidence="7" key="1">
    <citation type="journal article" date="2014" name="Int. J. Syst. Evol. Microbiol.">
        <title>Complete genome of a new Firmicutes species belonging to the dominant human colonic microbiota ('Ruminococcus bicirculans') reveals two chromosomes and a selective capacity to utilize plant glucans.</title>
        <authorList>
            <consortium name="NISC Comparative Sequencing Program"/>
            <person name="Wegmann U."/>
            <person name="Louis P."/>
            <person name="Goesmann A."/>
            <person name="Henrissat B."/>
            <person name="Duncan S.H."/>
            <person name="Flint H.J."/>
        </authorList>
    </citation>
    <scope>NUCLEOTIDE SEQUENCE</scope>
    <source>
        <strain evidence="7">NBRC 107169</strain>
    </source>
</reference>
<comment type="catalytic activity">
    <reaction evidence="4 5">
        <text>uridine(38/39/40) in tRNA = pseudouridine(38/39/40) in tRNA</text>
        <dbReference type="Rhea" id="RHEA:22376"/>
        <dbReference type="Rhea" id="RHEA-COMP:10085"/>
        <dbReference type="Rhea" id="RHEA-COMP:10087"/>
        <dbReference type="ChEBI" id="CHEBI:65314"/>
        <dbReference type="ChEBI" id="CHEBI:65315"/>
        <dbReference type="EC" id="5.4.99.12"/>
    </reaction>
</comment>
<evidence type="ECO:0000256" key="1">
    <source>
        <dbReference type="ARBA" id="ARBA00009375"/>
    </source>
</evidence>
<dbReference type="InterPro" id="IPR020095">
    <property type="entry name" value="PsdUridine_synth_TruA_C"/>
</dbReference>
<dbReference type="InterPro" id="IPR020097">
    <property type="entry name" value="PsdUridine_synth_TruA_a/b_dom"/>
</dbReference>
<dbReference type="InterPro" id="IPR001406">
    <property type="entry name" value="PsdUridine_synth_TruA"/>
</dbReference>
<dbReference type="NCBIfam" id="TIGR00071">
    <property type="entry name" value="hisT_truA"/>
    <property type="match status" value="1"/>
</dbReference>